<feature type="compositionally biased region" description="Low complexity" evidence="1">
    <location>
        <begin position="137"/>
        <end position="148"/>
    </location>
</feature>
<name>A0AAV9G0W4_9PEZI</name>
<feature type="compositionally biased region" description="Basic and acidic residues" evidence="1">
    <location>
        <begin position="317"/>
        <end position="327"/>
    </location>
</feature>
<evidence type="ECO:0000313" key="2">
    <source>
        <dbReference type="EMBL" id="KAK4442864.1"/>
    </source>
</evidence>
<feature type="region of interest" description="Disordered" evidence="1">
    <location>
        <begin position="281"/>
        <end position="327"/>
    </location>
</feature>
<accession>A0AAV9G0W4</accession>
<keyword evidence="3" id="KW-1185">Reference proteome</keyword>
<gene>
    <name evidence="2" type="ORF">QBC34DRAFT_479451</name>
</gene>
<protein>
    <submittedName>
        <fullName evidence="2">Uncharacterized protein</fullName>
    </submittedName>
</protein>
<comment type="caution">
    <text evidence="2">The sequence shown here is derived from an EMBL/GenBank/DDBJ whole genome shotgun (WGS) entry which is preliminary data.</text>
</comment>
<evidence type="ECO:0000256" key="1">
    <source>
        <dbReference type="SAM" id="MobiDB-lite"/>
    </source>
</evidence>
<reference evidence="2" key="2">
    <citation type="submission" date="2023-05" db="EMBL/GenBank/DDBJ databases">
        <authorList>
            <consortium name="Lawrence Berkeley National Laboratory"/>
            <person name="Steindorff A."/>
            <person name="Hensen N."/>
            <person name="Bonometti L."/>
            <person name="Westerberg I."/>
            <person name="Brannstrom I.O."/>
            <person name="Guillou S."/>
            <person name="Cros-Aarteil S."/>
            <person name="Calhoun S."/>
            <person name="Haridas S."/>
            <person name="Kuo A."/>
            <person name="Mondo S."/>
            <person name="Pangilinan J."/>
            <person name="Riley R."/>
            <person name="Labutti K."/>
            <person name="Andreopoulos B."/>
            <person name="Lipzen A."/>
            <person name="Chen C."/>
            <person name="Yanf M."/>
            <person name="Daum C."/>
            <person name="Ng V."/>
            <person name="Clum A."/>
            <person name="Ohm R."/>
            <person name="Martin F."/>
            <person name="Silar P."/>
            <person name="Natvig D."/>
            <person name="Lalanne C."/>
            <person name="Gautier V."/>
            <person name="Ament-Velasquez S.L."/>
            <person name="Kruys A."/>
            <person name="Hutchinson M.I."/>
            <person name="Powell A.J."/>
            <person name="Barry K."/>
            <person name="Miller A.N."/>
            <person name="Grigoriev I.V."/>
            <person name="Debuchy R."/>
            <person name="Gladieux P."/>
            <person name="Thoren M.H."/>
            <person name="Johannesson H."/>
        </authorList>
    </citation>
    <scope>NUCLEOTIDE SEQUENCE</scope>
    <source>
        <strain evidence="2">PSN243</strain>
    </source>
</reference>
<dbReference type="Proteomes" id="UP001321760">
    <property type="component" value="Unassembled WGS sequence"/>
</dbReference>
<feature type="region of interest" description="Disordered" evidence="1">
    <location>
        <begin position="179"/>
        <end position="219"/>
    </location>
</feature>
<sequence length="371" mass="39794">MVRSSSDADPKGRPSFRDRLKWPTSKAVPATPEPSQNEEAPQKRAAYRPKHAASDFSRLGAKAVPLRITGQEADNGMLPNPPSQTVPPDSAVRSSGLTVQPQDIRASPASSSRFERRPSPANLGIARTSEDLHPVRSRSSAGRKSQSSADTNLATAQAALSVPINKAPVVWNLDLKGIDLKPPSHPEQHQPTDPQDLDFPLASASTSSPPSNTAATPSDFELFLADAEAQERRQREDVWNTITAAARASGATTGTSPPAIPPSPHQQFVVNAGIPRPRGLPHAGSSHLPNPEMTPRAVKQARLSRKASMECMNGGETSEKGDKERALRKEASIAQKIAEYIKPPRAGGVLYDSGDRENVKRWAGSDVRLGR</sequence>
<feature type="compositionally biased region" description="Polar residues" evidence="1">
    <location>
        <begin position="92"/>
        <end position="101"/>
    </location>
</feature>
<dbReference type="AlphaFoldDB" id="A0AAV9G0W4"/>
<feature type="compositionally biased region" description="Basic and acidic residues" evidence="1">
    <location>
        <begin position="179"/>
        <end position="190"/>
    </location>
</feature>
<reference evidence="2" key="1">
    <citation type="journal article" date="2023" name="Mol. Phylogenet. Evol.">
        <title>Genome-scale phylogeny and comparative genomics of the fungal order Sordariales.</title>
        <authorList>
            <person name="Hensen N."/>
            <person name="Bonometti L."/>
            <person name="Westerberg I."/>
            <person name="Brannstrom I.O."/>
            <person name="Guillou S."/>
            <person name="Cros-Aarteil S."/>
            <person name="Calhoun S."/>
            <person name="Haridas S."/>
            <person name="Kuo A."/>
            <person name="Mondo S."/>
            <person name="Pangilinan J."/>
            <person name="Riley R."/>
            <person name="LaButti K."/>
            <person name="Andreopoulos B."/>
            <person name="Lipzen A."/>
            <person name="Chen C."/>
            <person name="Yan M."/>
            <person name="Daum C."/>
            <person name="Ng V."/>
            <person name="Clum A."/>
            <person name="Steindorff A."/>
            <person name="Ohm R.A."/>
            <person name="Martin F."/>
            <person name="Silar P."/>
            <person name="Natvig D.O."/>
            <person name="Lalanne C."/>
            <person name="Gautier V."/>
            <person name="Ament-Velasquez S.L."/>
            <person name="Kruys A."/>
            <person name="Hutchinson M.I."/>
            <person name="Powell A.J."/>
            <person name="Barry K."/>
            <person name="Miller A.N."/>
            <person name="Grigoriev I.V."/>
            <person name="Debuchy R."/>
            <person name="Gladieux P."/>
            <person name="Hiltunen Thoren M."/>
            <person name="Johannesson H."/>
        </authorList>
    </citation>
    <scope>NUCLEOTIDE SEQUENCE</scope>
    <source>
        <strain evidence="2">PSN243</strain>
    </source>
</reference>
<feature type="region of interest" description="Disordered" evidence="1">
    <location>
        <begin position="1"/>
        <end position="152"/>
    </location>
</feature>
<dbReference type="EMBL" id="MU866005">
    <property type="protein sequence ID" value="KAK4442864.1"/>
    <property type="molecule type" value="Genomic_DNA"/>
</dbReference>
<evidence type="ECO:0000313" key="3">
    <source>
        <dbReference type="Proteomes" id="UP001321760"/>
    </source>
</evidence>
<proteinExistence type="predicted"/>
<feature type="compositionally biased region" description="Low complexity" evidence="1">
    <location>
        <begin position="202"/>
        <end position="218"/>
    </location>
</feature>
<feature type="compositionally biased region" description="Basic and acidic residues" evidence="1">
    <location>
        <begin position="1"/>
        <end position="21"/>
    </location>
</feature>
<organism evidence="2 3">
    <name type="scientific">Podospora aff. communis PSN243</name>
    <dbReference type="NCBI Taxonomy" id="3040156"/>
    <lineage>
        <taxon>Eukaryota</taxon>
        <taxon>Fungi</taxon>
        <taxon>Dikarya</taxon>
        <taxon>Ascomycota</taxon>
        <taxon>Pezizomycotina</taxon>
        <taxon>Sordariomycetes</taxon>
        <taxon>Sordariomycetidae</taxon>
        <taxon>Sordariales</taxon>
        <taxon>Podosporaceae</taxon>
        <taxon>Podospora</taxon>
    </lineage>
</organism>